<evidence type="ECO:0000256" key="1">
    <source>
        <dbReference type="SAM" id="MobiDB-lite"/>
    </source>
</evidence>
<feature type="region of interest" description="Disordered" evidence="1">
    <location>
        <begin position="32"/>
        <end position="77"/>
    </location>
</feature>
<feature type="compositionally biased region" description="Basic residues" evidence="1">
    <location>
        <begin position="63"/>
        <end position="77"/>
    </location>
</feature>
<name>A0ABX4NCI2_9LEPT</name>
<protein>
    <submittedName>
        <fullName evidence="2">Uncharacterized protein</fullName>
    </submittedName>
</protein>
<evidence type="ECO:0000313" key="3">
    <source>
        <dbReference type="Proteomes" id="UP000231919"/>
    </source>
</evidence>
<dbReference type="Proteomes" id="UP000231919">
    <property type="component" value="Unassembled WGS sequence"/>
</dbReference>
<keyword evidence="3" id="KW-1185">Reference proteome</keyword>
<organism evidence="2 3">
    <name type="scientific">Leptospira kmetyi</name>
    <dbReference type="NCBI Taxonomy" id="408139"/>
    <lineage>
        <taxon>Bacteria</taxon>
        <taxon>Pseudomonadati</taxon>
        <taxon>Spirochaetota</taxon>
        <taxon>Spirochaetia</taxon>
        <taxon>Leptospirales</taxon>
        <taxon>Leptospiraceae</taxon>
        <taxon>Leptospira</taxon>
    </lineage>
</organism>
<comment type="caution">
    <text evidence="2">The sequence shown here is derived from an EMBL/GenBank/DDBJ whole genome shotgun (WGS) entry which is preliminary data.</text>
</comment>
<reference evidence="2 3" key="1">
    <citation type="submission" date="2017-07" db="EMBL/GenBank/DDBJ databases">
        <title>Leptospira spp. isolated from tropical soils.</title>
        <authorList>
            <person name="Thibeaux R."/>
            <person name="Iraola G."/>
            <person name="Ferres I."/>
            <person name="Bierque E."/>
            <person name="Girault D."/>
            <person name="Soupe-Gilbert M.-E."/>
            <person name="Picardeau M."/>
            <person name="Goarant C."/>
        </authorList>
    </citation>
    <scope>NUCLEOTIDE SEQUENCE [LARGE SCALE GENOMIC DNA]</scope>
    <source>
        <strain evidence="2 3">JW2-C-B1</strain>
    </source>
</reference>
<accession>A0ABX4NCI2</accession>
<gene>
    <name evidence="2" type="ORF">CH378_04600</name>
</gene>
<proteinExistence type="predicted"/>
<evidence type="ECO:0000313" key="2">
    <source>
        <dbReference type="EMBL" id="PJZ30925.1"/>
    </source>
</evidence>
<sequence>MRVLPRILSEFPVWKDERWEFAYESYIDRKKPDNADRRPVLPSEKKDSDRQAFRNRLAGNPRNIKKPPKAVKNRIIF</sequence>
<dbReference type="EMBL" id="NPDP01000006">
    <property type="protein sequence ID" value="PJZ30925.1"/>
    <property type="molecule type" value="Genomic_DNA"/>
</dbReference>
<feature type="compositionally biased region" description="Basic and acidic residues" evidence="1">
    <location>
        <begin position="32"/>
        <end position="52"/>
    </location>
</feature>